<protein>
    <submittedName>
        <fullName evidence="2">SMEK domain-containing protein</fullName>
    </submittedName>
</protein>
<geneLocation type="plasmid" evidence="2 4">
    <name>unnamed1</name>
</geneLocation>
<evidence type="ECO:0000313" key="3">
    <source>
        <dbReference type="EMBL" id="WHP07841.1"/>
    </source>
</evidence>
<name>A0ABY8S9K0_9GAMM</name>
<dbReference type="InterPro" id="IPR047740">
    <property type="entry name" value="SMEK_dom"/>
</dbReference>
<dbReference type="RefSeq" id="WP_209798110.1">
    <property type="nucleotide sequence ID" value="NZ_CP125670.1"/>
</dbReference>
<dbReference type="EMBL" id="CP125670">
    <property type="protein sequence ID" value="WHP07841.1"/>
    <property type="molecule type" value="Genomic_DNA"/>
</dbReference>
<dbReference type="Pfam" id="PF21941">
    <property type="entry name" value="SMEK_N"/>
    <property type="match status" value="1"/>
</dbReference>
<keyword evidence="4" id="KW-1185">Reference proteome</keyword>
<proteinExistence type="predicted"/>
<evidence type="ECO:0000313" key="4">
    <source>
        <dbReference type="Proteomes" id="UP001229836"/>
    </source>
</evidence>
<dbReference type="Proteomes" id="UP001229836">
    <property type="component" value="Plasmid unnamed1"/>
</dbReference>
<sequence length="335" mass="38692">MLTRTEQSHRLGNALANLSTSITFKGQQGLFDDHHVMEVILPPLLNHLYSLGLINLNVLKHNHPAIDLGDSIMGKAIQVTADGSRSKMVDTLDMLEKHNLDKTYKDITFLIISNHPKIDLQRQGYSISVKNLGDIAKDISLLPPEKFDIIYNYCENQFRNYFTNNTQSLFQPVVLPSQDPNLDISNFMVRNGYKVPYVIPMNTVRNGLIELKNILTTLKDDQRWYIYKIMNYSIQYVPDRWFEYCIAPYSYMVAGLPYGQHFAFRTVVESIEAMNLGYFENEGTHRFDFQFCALSYSANLDDFNFFGTICRFLSQNYDPKALEKIVIHCDFSDIN</sequence>
<reference evidence="2 4" key="1">
    <citation type="submission" date="2023-05" db="EMBL/GenBank/DDBJ databases">
        <title>The complete genome of Acinetobacter sp. nov KCTC 92772.</title>
        <authorList>
            <person name="Zhou G."/>
        </authorList>
    </citation>
    <scope>NUCLEOTIDE SEQUENCE [LARGE SCALE GENOMIC DNA]</scope>
    <source>
        <strain evidence="2 4">KCTC 92772</strain>
        <plasmid evidence="2 4">unnamed1</plasmid>
    </source>
</reference>
<gene>
    <name evidence="2" type="ORF">QLH32_18625</name>
    <name evidence="3" type="ORF">QLH32_18910</name>
</gene>
<evidence type="ECO:0000313" key="2">
    <source>
        <dbReference type="EMBL" id="WHP07788.1"/>
    </source>
</evidence>
<dbReference type="EMBL" id="CP125670">
    <property type="protein sequence ID" value="WHP07788.1"/>
    <property type="molecule type" value="Genomic_DNA"/>
</dbReference>
<keyword evidence="2" id="KW-0614">Plasmid</keyword>
<feature type="domain" description="SMEK" evidence="1">
    <location>
        <begin position="13"/>
        <end position="117"/>
    </location>
</feature>
<evidence type="ECO:0000259" key="1">
    <source>
        <dbReference type="Pfam" id="PF21941"/>
    </source>
</evidence>
<organism evidence="2 4">
    <name type="scientific">Acinetobacter corruptisaponis</name>
    <dbReference type="NCBI Taxonomy" id="3045147"/>
    <lineage>
        <taxon>Bacteria</taxon>
        <taxon>Pseudomonadati</taxon>
        <taxon>Pseudomonadota</taxon>
        <taxon>Gammaproteobacteria</taxon>
        <taxon>Moraxellales</taxon>
        <taxon>Moraxellaceae</taxon>
        <taxon>Acinetobacter</taxon>
    </lineage>
</organism>
<accession>A0ABY8S9K0</accession>
<dbReference type="NCBIfam" id="NF033859">
    <property type="entry name" value="SMEK_N"/>
    <property type="match status" value="1"/>
</dbReference>